<gene>
    <name evidence="1" type="ORF">C7450_107170</name>
</gene>
<dbReference type="AlphaFoldDB" id="A0A2V3U3Q7"/>
<evidence type="ECO:0000313" key="1">
    <source>
        <dbReference type="EMBL" id="PXW57131.1"/>
    </source>
</evidence>
<accession>A0A2V3U3Q7</accession>
<keyword evidence="2" id="KW-1185">Reference proteome</keyword>
<organism evidence="1 2">
    <name type="scientific">Chelatococcus asaccharovorans</name>
    <dbReference type="NCBI Taxonomy" id="28210"/>
    <lineage>
        <taxon>Bacteria</taxon>
        <taxon>Pseudomonadati</taxon>
        <taxon>Pseudomonadota</taxon>
        <taxon>Alphaproteobacteria</taxon>
        <taxon>Hyphomicrobiales</taxon>
        <taxon>Chelatococcaceae</taxon>
        <taxon>Chelatococcus</taxon>
    </lineage>
</organism>
<proteinExistence type="predicted"/>
<evidence type="ECO:0000313" key="2">
    <source>
        <dbReference type="Proteomes" id="UP000248021"/>
    </source>
</evidence>
<dbReference type="EMBL" id="QJJK01000007">
    <property type="protein sequence ID" value="PXW57131.1"/>
    <property type="molecule type" value="Genomic_DNA"/>
</dbReference>
<sequence>MRDGQENAIFEREMRLGEEDEPQQIGTKRHRNLHASLVTAGRKLCHNRCGGILQKTMLAEQLPDQGLYVVLSTFTLEKQRKQAVFFIGAMQGGIGLQGAHDRYYIGNIDLARLDRTNHAIEDRALAMMLHQQKIDRVVAMIETTAR</sequence>
<protein>
    <submittedName>
        <fullName evidence="1">Uncharacterized protein</fullName>
    </submittedName>
</protein>
<dbReference type="Proteomes" id="UP000248021">
    <property type="component" value="Unassembled WGS sequence"/>
</dbReference>
<reference evidence="1 2" key="1">
    <citation type="submission" date="2018-05" db="EMBL/GenBank/DDBJ databases">
        <title>Genomic Encyclopedia of Type Strains, Phase IV (KMG-IV): sequencing the most valuable type-strain genomes for metagenomic binning, comparative biology and taxonomic classification.</title>
        <authorList>
            <person name="Goeker M."/>
        </authorList>
    </citation>
    <scope>NUCLEOTIDE SEQUENCE [LARGE SCALE GENOMIC DNA]</scope>
    <source>
        <strain evidence="1 2">DSM 6462</strain>
    </source>
</reference>
<name>A0A2V3U3Q7_9HYPH</name>
<comment type="caution">
    <text evidence="1">The sequence shown here is derived from an EMBL/GenBank/DDBJ whole genome shotgun (WGS) entry which is preliminary data.</text>
</comment>